<keyword evidence="1" id="KW-1133">Transmembrane helix</keyword>
<feature type="transmembrane region" description="Helical" evidence="1">
    <location>
        <begin position="62"/>
        <end position="92"/>
    </location>
</feature>
<dbReference type="Proteomes" id="UP001597506">
    <property type="component" value="Unassembled WGS sequence"/>
</dbReference>
<evidence type="ECO:0000313" key="2">
    <source>
        <dbReference type="EMBL" id="MFD2680928.1"/>
    </source>
</evidence>
<evidence type="ECO:0000313" key="3">
    <source>
        <dbReference type="Proteomes" id="UP001597506"/>
    </source>
</evidence>
<comment type="caution">
    <text evidence="2">The sequence shown here is derived from an EMBL/GenBank/DDBJ whole genome shotgun (WGS) entry which is preliminary data.</text>
</comment>
<dbReference type="RefSeq" id="WP_377934752.1">
    <property type="nucleotide sequence ID" value="NZ_JBHUMF010000021.1"/>
</dbReference>
<dbReference type="EMBL" id="JBHUMF010000021">
    <property type="protein sequence ID" value="MFD2680928.1"/>
    <property type="molecule type" value="Genomic_DNA"/>
</dbReference>
<name>A0ABW5RQX5_9BACI</name>
<keyword evidence="1" id="KW-0472">Membrane</keyword>
<reference evidence="3" key="1">
    <citation type="journal article" date="2019" name="Int. J. Syst. Evol. Microbiol.">
        <title>The Global Catalogue of Microorganisms (GCM) 10K type strain sequencing project: providing services to taxonomists for standard genome sequencing and annotation.</title>
        <authorList>
            <consortium name="The Broad Institute Genomics Platform"/>
            <consortium name="The Broad Institute Genome Sequencing Center for Infectious Disease"/>
            <person name="Wu L."/>
            <person name="Ma J."/>
        </authorList>
    </citation>
    <scope>NUCLEOTIDE SEQUENCE [LARGE SCALE GENOMIC DNA]</scope>
    <source>
        <strain evidence="3">KCTC 3913</strain>
    </source>
</reference>
<gene>
    <name evidence="2" type="ORF">ACFSUL_09255</name>
</gene>
<keyword evidence="3" id="KW-1185">Reference proteome</keyword>
<evidence type="ECO:0000256" key="1">
    <source>
        <dbReference type="SAM" id="Phobius"/>
    </source>
</evidence>
<feature type="transmembrane region" description="Helical" evidence="1">
    <location>
        <begin position="33"/>
        <end position="50"/>
    </location>
</feature>
<protein>
    <recommendedName>
        <fullName evidence="4">DUF4064 domain-containing protein</fullName>
    </recommendedName>
</protein>
<proteinExistence type="predicted"/>
<keyword evidence="1" id="KW-0812">Transmembrane</keyword>
<evidence type="ECO:0008006" key="4">
    <source>
        <dbReference type="Google" id="ProtNLM"/>
    </source>
</evidence>
<organism evidence="2 3">
    <name type="scientific">Bacillus seohaeanensis</name>
    <dbReference type="NCBI Taxonomy" id="284580"/>
    <lineage>
        <taxon>Bacteria</taxon>
        <taxon>Bacillati</taxon>
        <taxon>Bacillota</taxon>
        <taxon>Bacilli</taxon>
        <taxon>Bacillales</taxon>
        <taxon>Bacillaceae</taxon>
        <taxon>Bacillus</taxon>
    </lineage>
</organism>
<sequence length="96" mass="10080">MKGLAMTGGILGILISLTAQLFAVIDDSYTFGNIGFLGIICGIIGVIGAFQIGKNKTLATTLLVVSSFVGFYAIAAFYIIPAILMLIPALLIQKRV</sequence>
<accession>A0ABW5RQX5</accession>